<sequence length="73" mass="8149">MWIFTLIGILVVALIVISLLPFLTPLLVWIIGIVIFLLMLVLSSLFLAALVPIIAIGFLVWIIYSAVKGWKKK</sequence>
<dbReference type="Proteomes" id="UP000077096">
    <property type="component" value="Chromosome"/>
</dbReference>
<keyword evidence="1" id="KW-1133">Transmembrane helix</keyword>
<keyword evidence="1" id="KW-0472">Membrane</keyword>
<dbReference type="KEGG" id="fng:JM64_00360"/>
<gene>
    <name evidence="2" type="ORF">JM64_00360</name>
</gene>
<accession>A0A172T0X6</accession>
<protein>
    <submittedName>
        <fullName evidence="2">Uncharacterized protein</fullName>
    </submittedName>
</protein>
<evidence type="ECO:0000313" key="3">
    <source>
        <dbReference type="Proteomes" id="UP000077096"/>
    </source>
</evidence>
<dbReference type="EMBL" id="CP011393">
    <property type="protein sequence ID" value="ANE40649.1"/>
    <property type="molecule type" value="Genomic_DNA"/>
</dbReference>
<name>A0A172T0X6_FERPE</name>
<feature type="transmembrane region" description="Helical" evidence="1">
    <location>
        <begin position="7"/>
        <end position="40"/>
    </location>
</feature>
<reference evidence="2 3" key="1">
    <citation type="submission" date="2014-08" db="EMBL/GenBank/DDBJ databases">
        <title>Fervidobacterium pennivorans DYC genome.</title>
        <authorList>
            <person name="Wushke S."/>
        </authorList>
    </citation>
    <scope>NUCLEOTIDE SEQUENCE [LARGE SCALE GENOMIC DNA]</scope>
    <source>
        <strain evidence="2 3">DYC</strain>
    </source>
</reference>
<evidence type="ECO:0000313" key="2">
    <source>
        <dbReference type="EMBL" id="ANE40649.1"/>
    </source>
</evidence>
<proteinExistence type="predicted"/>
<feature type="transmembrane region" description="Helical" evidence="1">
    <location>
        <begin position="46"/>
        <end position="67"/>
    </location>
</feature>
<dbReference type="PATRIC" id="fig|93466.3.peg.70"/>
<dbReference type="AlphaFoldDB" id="A0A172T0X6"/>
<keyword evidence="1" id="KW-0812">Transmembrane</keyword>
<organism evidence="2 3">
    <name type="scientific">Fervidobacterium pennivorans</name>
    <dbReference type="NCBI Taxonomy" id="93466"/>
    <lineage>
        <taxon>Bacteria</taxon>
        <taxon>Thermotogati</taxon>
        <taxon>Thermotogota</taxon>
        <taxon>Thermotogae</taxon>
        <taxon>Thermotogales</taxon>
        <taxon>Fervidobacteriaceae</taxon>
        <taxon>Fervidobacterium</taxon>
    </lineage>
</organism>
<evidence type="ECO:0000256" key="1">
    <source>
        <dbReference type="SAM" id="Phobius"/>
    </source>
</evidence>